<dbReference type="PANTHER" id="PTHR13296">
    <property type="entry name" value="BCAS2 PROTEIN"/>
    <property type="match status" value="1"/>
</dbReference>
<dbReference type="STRING" id="212818.A0A0D1X4V0"/>
<evidence type="ECO:0000256" key="1">
    <source>
        <dbReference type="ARBA" id="ARBA00004123"/>
    </source>
</evidence>
<evidence type="ECO:0000256" key="4">
    <source>
        <dbReference type="ARBA" id="ARBA00022728"/>
    </source>
</evidence>
<evidence type="ECO:0000256" key="3">
    <source>
        <dbReference type="ARBA" id="ARBA00022664"/>
    </source>
</evidence>
<comment type="subcellular location">
    <subcellularLocation>
        <location evidence="1">Nucleus</location>
    </subcellularLocation>
</comment>
<dbReference type="GO" id="GO:0071013">
    <property type="term" value="C:catalytic step 2 spliceosome"/>
    <property type="evidence" value="ECO:0007669"/>
    <property type="project" value="TreeGrafter"/>
</dbReference>
<proteinExistence type="inferred from homology"/>
<dbReference type="GO" id="GO:0000974">
    <property type="term" value="C:Prp19 complex"/>
    <property type="evidence" value="ECO:0007669"/>
    <property type="project" value="TreeGrafter"/>
</dbReference>
<name>A0A0D1X4V0_EXOME</name>
<keyword evidence="9" id="KW-1185">Reference proteome</keyword>
<dbReference type="GO" id="GO:0071011">
    <property type="term" value="C:precatalytic spliceosome"/>
    <property type="evidence" value="ECO:0007669"/>
    <property type="project" value="TreeGrafter"/>
</dbReference>
<dbReference type="HOGENOM" id="CLU_082523_4_0_1"/>
<comment type="similarity">
    <text evidence="2">Belongs to the SPF27 family.</text>
</comment>
<dbReference type="EMBL" id="KN847520">
    <property type="protein sequence ID" value="KIV96825.1"/>
    <property type="molecule type" value="Genomic_DNA"/>
</dbReference>
<dbReference type="OrthoDB" id="205794at2759"/>
<dbReference type="GO" id="GO:0006397">
    <property type="term" value="P:mRNA processing"/>
    <property type="evidence" value="ECO:0007669"/>
    <property type="project" value="UniProtKB-KW"/>
</dbReference>
<keyword evidence="3" id="KW-0507">mRNA processing</keyword>
<evidence type="ECO:0008006" key="10">
    <source>
        <dbReference type="Google" id="ProtNLM"/>
    </source>
</evidence>
<dbReference type="VEuPathDB" id="FungiDB:PV10_00642"/>
<keyword evidence="4" id="KW-0747">Spliceosome</keyword>
<organism evidence="8 9">
    <name type="scientific">Exophiala mesophila</name>
    <name type="common">Black yeast-like fungus</name>
    <dbReference type="NCBI Taxonomy" id="212818"/>
    <lineage>
        <taxon>Eukaryota</taxon>
        <taxon>Fungi</taxon>
        <taxon>Dikarya</taxon>
        <taxon>Ascomycota</taxon>
        <taxon>Pezizomycotina</taxon>
        <taxon>Eurotiomycetes</taxon>
        <taxon>Chaetothyriomycetidae</taxon>
        <taxon>Chaetothyriales</taxon>
        <taxon>Herpotrichiellaceae</taxon>
        <taxon>Exophiala</taxon>
    </lineage>
</organism>
<keyword evidence="7" id="KW-0175">Coiled coil</keyword>
<keyword evidence="5" id="KW-0508">mRNA splicing</keyword>
<sequence>MPLILESQGSLPYIDGDLSPHERSTALNLINRELPDDHLSKAHPSLAPLPEVQFSEAFSTEIERAGAKQPMQGGIDVSRYEAQEDPAADTDEDAWRQHLRSAYISSMYLLGRQANLDLLDEYGKNAWLVSNSQMEYILQDLEQELDRVKNEVVTVNKARKQAQEQSRGELLALEETWKSGIGKILEIQVATDNLRQLILESRRNLGQAPR</sequence>
<reference evidence="8 9" key="1">
    <citation type="submission" date="2015-01" db="EMBL/GenBank/DDBJ databases">
        <title>The Genome Sequence of Exophiala mesophila CBS40295.</title>
        <authorList>
            <consortium name="The Broad Institute Genomics Platform"/>
            <person name="Cuomo C."/>
            <person name="de Hoog S."/>
            <person name="Gorbushina A."/>
            <person name="Stielow B."/>
            <person name="Teixiera M."/>
            <person name="Abouelleil A."/>
            <person name="Chapman S.B."/>
            <person name="Priest M."/>
            <person name="Young S.K."/>
            <person name="Wortman J."/>
            <person name="Nusbaum C."/>
            <person name="Birren B."/>
        </authorList>
    </citation>
    <scope>NUCLEOTIDE SEQUENCE [LARGE SCALE GENOMIC DNA]</scope>
    <source>
        <strain evidence="8 9">CBS 40295</strain>
    </source>
</reference>
<evidence type="ECO:0000256" key="6">
    <source>
        <dbReference type="ARBA" id="ARBA00023242"/>
    </source>
</evidence>
<protein>
    <recommendedName>
        <fullName evidence="10">Pre-mRNA-splicing factor SPF27</fullName>
    </recommendedName>
</protein>
<dbReference type="Pfam" id="PF05700">
    <property type="entry name" value="BCAS2"/>
    <property type="match status" value="1"/>
</dbReference>
<gene>
    <name evidence="8" type="ORF">PV10_00642</name>
</gene>
<feature type="coiled-coil region" evidence="7">
    <location>
        <begin position="131"/>
        <end position="165"/>
    </location>
</feature>
<dbReference type="OMA" id="SAWQESI"/>
<evidence type="ECO:0000256" key="7">
    <source>
        <dbReference type="SAM" id="Coils"/>
    </source>
</evidence>
<dbReference type="InterPro" id="IPR008409">
    <property type="entry name" value="SPF27"/>
</dbReference>
<dbReference type="Proteomes" id="UP000054302">
    <property type="component" value="Unassembled WGS sequence"/>
</dbReference>
<accession>A0A0D1X4V0</accession>
<evidence type="ECO:0000256" key="5">
    <source>
        <dbReference type="ARBA" id="ARBA00023187"/>
    </source>
</evidence>
<evidence type="ECO:0000313" key="9">
    <source>
        <dbReference type="Proteomes" id="UP000054302"/>
    </source>
</evidence>
<dbReference type="RefSeq" id="XP_016228399.1">
    <property type="nucleotide sequence ID" value="XM_016364750.1"/>
</dbReference>
<dbReference type="GeneID" id="27318487"/>
<keyword evidence="6" id="KW-0539">Nucleus</keyword>
<dbReference type="PANTHER" id="PTHR13296:SF0">
    <property type="entry name" value="PRE-MRNA-SPLICING FACTOR SPF27"/>
    <property type="match status" value="1"/>
</dbReference>
<evidence type="ECO:0000256" key="2">
    <source>
        <dbReference type="ARBA" id="ARBA00010788"/>
    </source>
</evidence>
<dbReference type="GO" id="GO:0008380">
    <property type="term" value="P:RNA splicing"/>
    <property type="evidence" value="ECO:0007669"/>
    <property type="project" value="UniProtKB-KW"/>
</dbReference>
<dbReference type="AlphaFoldDB" id="A0A0D1X4V0"/>
<evidence type="ECO:0000313" key="8">
    <source>
        <dbReference type="EMBL" id="KIV96825.1"/>
    </source>
</evidence>